<organism evidence="2 3">
    <name type="scientific">Diceros bicornis minor</name>
    <name type="common">South-central black rhinoceros</name>
    <dbReference type="NCBI Taxonomy" id="77932"/>
    <lineage>
        <taxon>Eukaryota</taxon>
        <taxon>Metazoa</taxon>
        <taxon>Chordata</taxon>
        <taxon>Craniata</taxon>
        <taxon>Vertebrata</taxon>
        <taxon>Euteleostomi</taxon>
        <taxon>Mammalia</taxon>
        <taxon>Eutheria</taxon>
        <taxon>Laurasiatheria</taxon>
        <taxon>Perissodactyla</taxon>
        <taxon>Rhinocerotidae</taxon>
        <taxon>Diceros</taxon>
    </lineage>
</organism>
<proteinExistence type="predicted"/>
<feature type="compositionally biased region" description="Basic residues" evidence="1">
    <location>
        <begin position="34"/>
        <end position="49"/>
    </location>
</feature>
<dbReference type="AlphaFoldDB" id="A0A7J7FLS9"/>
<evidence type="ECO:0000313" key="3">
    <source>
        <dbReference type="Proteomes" id="UP000551758"/>
    </source>
</evidence>
<sequence length="226" mass="23486">MTVLKKAQGVDASLLANARAAWPPVRSPGLAPRARQKLGARGRRGGGRSRIREGAATVLRHTAPRPTPGAQENPGDALAPRCGGTDRKCSQRTFMPLPQEEARAISTSGGSRHSTPLAGAGAGVVGWVNAATCGRLRVGEESEARGAEASVPTCNTTLGPSWSLVLSIRLQAPSMQRGLSAPGWGSCWGGSGPSCSGRLSDMRGQEEAMWAEDTVLALWLSHLTGC</sequence>
<comment type="caution">
    <text evidence="2">The sequence shown here is derived from an EMBL/GenBank/DDBJ whole genome shotgun (WGS) entry which is preliminary data.</text>
</comment>
<reference evidence="2 3" key="1">
    <citation type="journal article" date="2020" name="Mol. Biol. Evol.">
        <title>Interspecific Gene Flow and the Evolution of Specialization in Black and White Rhinoceros.</title>
        <authorList>
            <person name="Moodley Y."/>
            <person name="Westbury M.V."/>
            <person name="Russo I.M."/>
            <person name="Gopalakrishnan S."/>
            <person name="Rakotoarivelo A."/>
            <person name="Olsen R.A."/>
            <person name="Prost S."/>
            <person name="Tunstall T."/>
            <person name="Ryder O.A."/>
            <person name="Dalen L."/>
            <person name="Bruford M.W."/>
        </authorList>
    </citation>
    <scope>NUCLEOTIDE SEQUENCE [LARGE SCALE GENOMIC DNA]</scope>
    <source>
        <strain evidence="2">SBR-YM</strain>
        <tissue evidence="2">Skin</tissue>
    </source>
</reference>
<feature type="region of interest" description="Disordered" evidence="1">
    <location>
        <begin position="25"/>
        <end position="83"/>
    </location>
</feature>
<protein>
    <submittedName>
        <fullName evidence="2">Uncharacterized protein</fullName>
    </submittedName>
</protein>
<dbReference type="Proteomes" id="UP000551758">
    <property type="component" value="Unassembled WGS sequence"/>
</dbReference>
<name>A0A7J7FLS9_DICBM</name>
<gene>
    <name evidence="2" type="ORF">HPG69_018184</name>
</gene>
<evidence type="ECO:0000313" key="2">
    <source>
        <dbReference type="EMBL" id="KAF5929005.1"/>
    </source>
</evidence>
<accession>A0A7J7FLS9</accession>
<dbReference type="EMBL" id="JACDTQ010000154">
    <property type="protein sequence ID" value="KAF5929005.1"/>
    <property type="molecule type" value="Genomic_DNA"/>
</dbReference>
<keyword evidence="3" id="KW-1185">Reference proteome</keyword>
<evidence type="ECO:0000256" key="1">
    <source>
        <dbReference type="SAM" id="MobiDB-lite"/>
    </source>
</evidence>